<evidence type="ECO:0000256" key="1">
    <source>
        <dbReference type="SAM" id="MobiDB-lite"/>
    </source>
</evidence>
<gene>
    <name evidence="2" type="ORF">GQ55_6G086400</name>
</gene>
<feature type="region of interest" description="Disordered" evidence="1">
    <location>
        <begin position="25"/>
        <end position="126"/>
    </location>
</feature>
<dbReference type="Proteomes" id="UP000244336">
    <property type="component" value="Chromosome 6"/>
</dbReference>
<feature type="compositionally biased region" description="Basic residues" evidence="1">
    <location>
        <begin position="87"/>
        <end position="98"/>
    </location>
</feature>
<dbReference type="AlphaFoldDB" id="A0A2T7D5F2"/>
<dbReference type="EMBL" id="CM009754">
    <property type="protein sequence ID" value="PUZ50770.1"/>
    <property type="molecule type" value="Genomic_DNA"/>
</dbReference>
<proteinExistence type="predicted"/>
<feature type="compositionally biased region" description="Low complexity" evidence="1">
    <location>
        <begin position="99"/>
        <end position="110"/>
    </location>
</feature>
<dbReference type="Gramene" id="PUZ50770">
    <property type="protein sequence ID" value="PUZ50770"/>
    <property type="gene ID" value="GQ55_6G086400"/>
</dbReference>
<evidence type="ECO:0000313" key="3">
    <source>
        <dbReference type="Proteomes" id="UP000244336"/>
    </source>
</evidence>
<feature type="compositionally biased region" description="Low complexity" evidence="1">
    <location>
        <begin position="46"/>
        <end position="63"/>
    </location>
</feature>
<keyword evidence="3" id="KW-1185">Reference proteome</keyword>
<protein>
    <submittedName>
        <fullName evidence="2">Uncharacterized protein</fullName>
    </submittedName>
</protein>
<name>A0A2T7D5F2_9POAL</name>
<accession>A0A2T7D5F2</accession>
<organism evidence="2 3">
    <name type="scientific">Panicum hallii var. hallii</name>
    <dbReference type="NCBI Taxonomy" id="1504633"/>
    <lineage>
        <taxon>Eukaryota</taxon>
        <taxon>Viridiplantae</taxon>
        <taxon>Streptophyta</taxon>
        <taxon>Embryophyta</taxon>
        <taxon>Tracheophyta</taxon>
        <taxon>Spermatophyta</taxon>
        <taxon>Magnoliopsida</taxon>
        <taxon>Liliopsida</taxon>
        <taxon>Poales</taxon>
        <taxon>Poaceae</taxon>
        <taxon>PACMAD clade</taxon>
        <taxon>Panicoideae</taxon>
        <taxon>Panicodae</taxon>
        <taxon>Paniceae</taxon>
        <taxon>Panicinae</taxon>
        <taxon>Panicum</taxon>
        <taxon>Panicum sect. Panicum</taxon>
    </lineage>
</organism>
<reference evidence="2 3" key="1">
    <citation type="submission" date="2018-04" db="EMBL/GenBank/DDBJ databases">
        <title>WGS assembly of Panicum hallii var. hallii HAL2.</title>
        <authorList>
            <person name="Lovell J."/>
            <person name="Jenkins J."/>
            <person name="Lowry D."/>
            <person name="Mamidi S."/>
            <person name="Sreedasyam A."/>
            <person name="Weng X."/>
            <person name="Barry K."/>
            <person name="Bonette J."/>
            <person name="Campitelli B."/>
            <person name="Daum C."/>
            <person name="Gordon S."/>
            <person name="Gould B."/>
            <person name="Lipzen A."/>
            <person name="MacQueen A."/>
            <person name="Palacio-Mejia J."/>
            <person name="Plott C."/>
            <person name="Shakirov E."/>
            <person name="Shu S."/>
            <person name="Yoshinaga Y."/>
            <person name="Zane M."/>
            <person name="Rokhsar D."/>
            <person name="Grimwood J."/>
            <person name="Schmutz J."/>
            <person name="Juenger T."/>
        </authorList>
    </citation>
    <scope>NUCLEOTIDE SEQUENCE [LARGE SCALE GENOMIC DNA]</scope>
    <source>
        <strain evidence="3">cv. HAL2</strain>
    </source>
</reference>
<evidence type="ECO:0000313" key="2">
    <source>
        <dbReference type="EMBL" id="PUZ50770.1"/>
    </source>
</evidence>
<sequence>MHVLWFRPLPQITPSQILARACSWPSEEEARAAPVSRRPRPRASRRTWPWAAAEQARGPQAAPERAREQRPRAGQVHVHGAGQGPARHLHHRRRRPARRALQARAGATARARPRATRLPPRPGPTRMTLLRWTRRRTLACPCL</sequence>